<feature type="domain" description="TonB-dependent transporter Oar-like beta-barrel" evidence="5">
    <location>
        <begin position="597"/>
        <end position="896"/>
    </location>
</feature>
<dbReference type="InterPro" id="IPR008969">
    <property type="entry name" value="CarboxyPept-like_regulatory"/>
</dbReference>
<dbReference type="InterPro" id="IPR057601">
    <property type="entry name" value="Oar-like_b-barrel"/>
</dbReference>
<feature type="chain" id="PRO_5031470480" evidence="4">
    <location>
        <begin position="30"/>
        <end position="1046"/>
    </location>
</feature>
<evidence type="ECO:0000256" key="4">
    <source>
        <dbReference type="SAM" id="SignalP"/>
    </source>
</evidence>
<evidence type="ECO:0000259" key="5">
    <source>
        <dbReference type="Pfam" id="PF25183"/>
    </source>
</evidence>
<dbReference type="Gene3D" id="2.60.40.1120">
    <property type="entry name" value="Carboxypeptidase-like, regulatory domain"/>
    <property type="match status" value="1"/>
</dbReference>
<proteinExistence type="predicted"/>
<evidence type="ECO:0000313" key="6">
    <source>
        <dbReference type="EMBL" id="NUU48750.1"/>
    </source>
</evidence>
<sequence>MLRRSGALHALAMLSASVGAIALAAPAAAQDYTQVNATGRVQGTDGRPITGATVTVTSNAQGFSRTATTTADGSFRIPALPQGSYTFSISAEGFQTFTDATVVLTQGNAANQFALSPEGEATGDVVVTAGRIRVSDFDRNTVGAVIPIGEMAARVPVLRDLTSVVLLAPGTAAGDTAFGNLPAVSGSSVSENVFFVNGLNITELRKGLGSVTVPFEFYDTIETKTGAISAEFGRFSGAFVNATTKSGGNEFHGGMLFNYEPNALRETRPNTLYDYNRADYRDSKQVNIYLSGPIIKDHLFFYGLYQSNDTRTGDTYLNGNANTVIPVFNSSGVQTGTQTIVPFSTGNVRTTTRTTSPFFGGKIDAVIIDGQRLEFTYFNTKQRRYDDNYGIVDANGGTYDSRTDPAGPFTGPYLASSVILSGGENYVARYTGQFTNWFTLSAAYGKNKNRDITTPSNTTLPSISDSSGQFTPALIGNPANVITENSDTRTFYRADADLFVNVLGSHHFRGGYDREELTSVAITRYTGGVGWTYQFSGASGTDYAPPNTLYVSGRTFVNGGTFNTLNEAYYLQDSWNLFQDRLSFNLGVRNDRFSNKNVANETYYKSGNQWAPRLSFAFDPIGDRRTKIYGFYGRYYLPVPTNTNIRLAGAELDYTRYFRVAGVGANNVPILGSPLNFATAQPCPDTQVRNCELISDGNPTPTVATVAKDLKPQSRDEFILGYEQRLGDRWKIGAFGTYRKLNESLEDAAIDAAVLNYCQQQNVAGCDSIWTGFHQYVLVNPGSAARITLSDPINGETTLRTVDFTAAQLGYPKAKSEYKAVTLTVEREFDGVWSLNANYTYAKNIGNIEGGIRSDNGQSDSGLTTAFDQPGLTLGTYGYLPTDIRHNLKIYGSYKIADWFTLGANVIAQSPRHYGCIGRVPSRIDRFAGAYGAAGFFCNVVNGQIVTDPAAGSGTPSQSNLRLTPRGSVFAGDWLTQTNLTMAFTLPAELYKATLRVDVFNVFAEKARIKFQENGTQGNGNPRGDYRYPVSYQAPRFIRMQLGFDF</sequence>
<evidence type="ECO:0000256" key="1">
    <source>
        <dbReference type="ARBA" id="ARBA00004442"/>
    </source>
</evidence>
<gene>
    <name evidence="6" type="ORF">HP438_17415</name>
</gene>
<dbReference type="InterPro" id="IPR036942">
    <property type="entry name" value="Beta-barrel_TonB_sf"/>
</dbReference>
<reference evidence="6 7" key="1">
    <citation type="submission" date="2020-05" db="EMBL/GenBank/DDBJ databases">
        <title>Genome Sequencing of Type Strains.</title>
        <authorList>
            <person name="Lemaire J.F."/>
            <person name="Inderbitzin P."/>
            <person name="Gregorio O.A."/>
            <person name="Collins S.B."/>
            <person name="Wespe N."/>
            <person name="Knight-Connoni V."/>
        </authorList>
    </citation>
    <scope>NUCLEOTIDE SEQUENCE [LARGE SCALE GENOMIC DNA]</scope>
    <source>
        <strain evidence="6 7">DSM 100049</strain>
    </source>
</reference>
<keyword evidence="6" id="KW-0675">Receptor</keyword>
<comment type="subcellular location">
    <subcellularLocation>
        <location evidence="1">Cell outer membrane</location>
    </subcellularLocation>
</comment>
<dbReference type="AlphaFoldDB" id="A0A7Y6B7Y5"/>
<feature type="domain" description="TonB-dependent transporter Oar-like beta-barrel" evidence="5">
    <location>
        <begin position="243"/>
        <end position="318"/>
    </location>
</feature>
<comment type="caution">
    <text evidence="6">The sequence shown here is derived from an EMBL/GenBank/DDBJ whole genome shotgun (WGS) entry which is preliminary data.</text>
</comment>
<dbReference type="Pfam" id="PF13620">
    <property type="entry name" value="CarboxypepD_reg"/>
    <property type="match status" value="1"/>
</dbReference>
<dbReference type="RefSeq" id="WP_175313388.1">
    <property type="nucleotide sequence ID" value="NZ_CBCRYR010000007.1"/>
</dbReference>
<organism evidence="6 7">
    <name type="scientific">Sphingomonas zeae</name>
    <dbReference type="NCBI Taxonomy" id="1646122"/>
    <lineage>
        <taxon>Bacteria</taxon>
        <taxon>Pseudomonadati</taxon>
        <taxon>Pseudomonadota</taxon>
        <taxon>Alphaproteobacteria</taxon>
        <taxon>Sphingomonadales</taxon>
        <taxon>Sphingomonadaceae</taxon>
        <taxon>Sphingomonas</taxon>
    </lineage>
</organism>
<evidence type="ECO:0000256" key="3">
    <source>
        <dbReference type="ARBA" id="ARBA00023237"/>
    </source>
</evidence>
<dbReference type="GO" id="GO:0009279">
    <property type="term" value="C:cell outer membrane"/>
    <property type="evidence" value="ECO:0007669"/>
    <property type="project" value="UniProtKB-SubCell"/>
</dbReference>
<evidence type="ECO:0000313" key="7">
    <source>
        <dbReference type="Proteomes" id="UP000536441"/>
    </source>
</evidence>
<protein>
    <submittedName>
        <fullName evidence="6">TonB-dependent receptor</fullName>
    </submittedName>
</protein>
<keyword evidence="3" id="KW-0998">Cell outer membrane</keyword>
<evidence type="ECO:0000256" key="2">
    <source>
        <dbReference type="ARBA" id="ARBA00023136"/>
    </source>
</evidence>
<keyword evidence="7" id="KW-1185">Reference proteome</keyword>
<dbReference type="SUPFAM" id="SSF56935">
    <property type="entry name" value="Porins"/>
    <property type="match status" value="1"/>
</dbReference>
<feature type="signal peptide" evidence="4">
    <location>
        <begin position="1"/>
        <end position="29"/>
    </location>
</feature>
<dbReference type="Gene3D" id="2.40.170.20">
    <property type="entry name" value="TonB-dependent receptor, beta-barrel domain"/>
    <property type="match status" value="1"/>
</dbReference>
<dbReference type="Pfam" id="PF25183">
    <property type="entry name" value="OMP_b-brl_4"/>
    <property type="match status" value="2"/>
</dbReference>
<dbReference type="SUPFAM" id="SSF49464">
    <property type="entry name" value="Carboxypeptidase regulatory domain-like"/>
    <property type="match status" value="1"/>
</dbReference>
<dbReference type="Proteomes" id="UP000536441">
    <property type="component" value="Unassembled WGS sequence"/>
</dbReference>
<accession>A0A7Y6B7Y5</accession>
<keyword evidence="2" id="KW-0472">Membrane</keyword>
<dbReference type="EMBL" id="JABMCH010000071">
    <property type="protein sequence ID" value="NUU48750.1"/>
    <property type="molecule type" value="Genomic_DNA"/>
</dbReference>
<name>A0A7Y6B7Y5_9SPHN</name>
<keyword evidence="4" id="KW-0732">Signal</keyword>